<keyword evidence="3" id="KW-1185">Reference proteome</keyword>
<feature type="region of interest" description="Disordered" evidence="1">
    <location>
        <begin position="548"/>
        <end position="580"/>
    </location>
</feature>
<feature type="compositionally biased region" description="Low complexity" evidence="1">
    <location>
        <begin position="619"/>
        <end position="631"/>
    </location>
</feature>
<comment type="caution">
    <text evidence="2">The sequence shown here is derived from an EMBL/GenBank/DDBJ whole genome shotgun (WGS) entry which is preliminary data.</text>
</comment>
<reference evidence="2" key="1">
    <citation type="journal article" date="2021" name="Proc. Natl. Acad. Sci. U.S.A.">
        <title>Three genomes in the algal genus Volvox reveal the fate of a haploid sex-determining region after a transition to homothallism.</title>
        <authorList>
            <person name="Yamamoto K."/>
            <person name="Hamaji T."/>
            <person name="Kawai-Toyooka H."/>
            <person name="Matsuzaki R."/>
            <person name="Takahashi F."/>
            <person name="Nishimura Y."/>
            <person name="Kawachi M."/>
            <person name="Noguchi H."/>
            <person name="Minakuchi Y."/>
            <person name="Umen J.G."/>
            <person name="Toyoda A."/>
            <person name="Nozaki H."/>
        </authorList>
    </citation>
    <scope>NUCLEOTIDE SEQUENCE</scope>
    <source>
        <strain evidence="2">NIES-3780</strain>
    </source>
</reference>
<dbReference type="EMBL" id="BNCO01000006">
    <property type="protein sequence ID" value="GIL48672.1"/>
    <property type="molecule type" value="Genomic_DNA"/>
</dbReference>
<evidence type="ECO:0000313" key="3">
    <source>
        <dbReference type="Proteomes" id="UP000747399"/>
    </source>
</evidence>
<sequence>MTNTKQKPLVPITREFLRLFYQKYPLVPVPYEERLFHLKRVEELTDSVTKPGSKMPEHFGMPSPTRIDDCFWRNRMICEELALSVSKLQQNPGSLPEVAAACERCQSLLVSTERSILAVQEHNTASVKAQLQQFIPQDFRGALLERQRVVTEARFKKQVDDLVKRGGTIRQKYDLYLQQQWERRQALVQLGECSGMYKMVIKWVAGIPQVLLDFAKEINAKLGPMEEQRIKYGPDLYGITELGIRLDVCLAVWAESAAAALPEAHAAQLRLLDVVEPAVGFYCEQMLRVVRHIGDVFQHSPFFVNKDDLEKQHEGGGERNDAAEAAASALVAKPHMNEEWISSNISGTSVSCDDGGSADTSTPPTGTGTTAVVAPLPLLLSLAPSVTAPMTPGQMVEGPPRAETLFSMSSVQSCVGGLSGEGKPCVDTAASAISTVAAASCTGNATDKLASTAELFPEVGPGAAHNHPVVSALHMTPPPQQQQQQQHPELVQFQGLSAVRSGLRARLSHDSHASFISALEQQPWYCPDECVGELKPLAWQLQPKQQEHECDQHEQHLHQKQHPQQQQSPKQRQQQRPLGEDNAKAPVVELFPCAHAQQLPASPRGCFSGCIGRRKSLNSGSSHQRQQQHGGYCSQPSEQVPQQRMPR</sequence>
<dbReference type="Proteomes" id="UP000747399">
    <property type="component" value="Unassembled WGS sequence"/>
</dbReference>
<accession>A0A8J4AWL7</accession>
<feature type="region of interest" description="Disordered" evidence="1">
    <location>
        <begin position="617"/>
        <end position="647"/>
    </location>
</feature>
<feature type="compositionally biased region" description="Basic and acidic residues" evidence="1">
    <location>
        <begin position="548"/>
        <end position="557"/>
    </location>
</feature>
<proteinExistence type="predicted"/>
<evidence type="ECO:0000313" key="2">
    <source>
        <dbReference type="EMBL" id="GIL48672.1"/>
    </source>
</evidence>
<protein>
    <submittedName>
        <fullName evidence="2">Uncharacterized protein</fullName>
    </submittedName>
</protein>
<feature type="region of interest" description="Disordered" evidence="1">
    <location>
        <begin position="469"/>
        <end position="488"/>
    </location>
</feature>
<dbReference type="PANTHER" id="PTHR47532">
    <property type="entry name" value="RETINAL-BINDING PROTEIN"/>
    <property type="match status" value="1"/>
</dbReference>
<feature type="compositionally biased region" description="Polar residues" evidence="1">
    <location>
        <begin position="634"/>
        <end position="647"/>
    </location>
</feature>
<dbReference type="PANTHER" id="PTHR47532:SF1">
    <property type="entry name" value="RETINAL-BINDING PROTEIN"/>
    <property type="match status" value="1"/>
</dbReference>
<name>A0A8J4AWL7_9CHLO</name>
<gene>
    <name evidence="2" type="ORF">Vafri_5139</name>
</gene>
<feature type="compositionally biased region" description="Low complexity" evidence="1">
    <location>
        <begin position="562"/>
        <end position="577"/>
    </location>
</feature>
<evidence type="ECO:0000256" key="1">
    <source>
        <dbReference type="SAM" id="MobiDB-lite"/>
    </source>
</evidence>
<dbReference type="AlphaFoldDB" id="A0A8J4AWL7"/>
<organism evidence="2 3">
    <name type="scientific">Volvox africanus</name>
    <dbReference type="NCBI Taxonomy" id="51714"/>
    <lineage>
        <taxon>Eukaryota</taxon>
        <taxon>Viridiplantae</taxon>
        <taxon>Chlorophyta</taxon>
        <taxon>core chlorophytes</taxon>
        <taxon>Chlorophyceae</taxon>
        <taxon>CS clade</taxon>
        <taxon>Chlamydomonadales</taxon>
        <taxon>Volvocaceae</taxon>
        <taxon>Volvox</taxon>
    </lineage>
</organism>